<dbReference type="Proteomes" id="UP001283361">
    <property type="component" value="Unassembled WGS sequence"/>
</dbReference>
<evidence type="ECO:0000256" key="3">
    <source>
        <dbReference type="ARBA" id="ARBA00023180"/>
    </source>
</evidence>
<keyword evidence="1" id="KW-0297">G-protein coupled receptor</keyword>
<dbReference type="GO" id="GO:0038039">
    <property type="term" value="C:G protein-coupled receptor heterodimeric complex"/>
    <property type="evidence" value="ECO:0007669"/>
    <property type="project" value="TreeGrafter"/>
</dbReference>
<keyword evidence="4" id="KW-0807">Transducer</keyword>
<accession>A0AAE1AK23</accession>
<comment type="caution">
    <text evidence="6">The sequence shown here is derived from an EMBL/GenBank/DDBJ whole genome shotgun (WGS) entry which is preliminary data.</text>
</comment>
<dbReference type="AlphaFoldDB" id="A0AAE1AK23"/>
<sequence>MAKSLTDSLVSREEEERHQRNINEDEQLKNQIAEVNHNRHLCTVDQLEESLKGHFTTESIILPSMTEVGMTAQQFTECLDNMLITSDTSLFTGYPEALVADDVVCVMAFAFHNAAAKYDWRKEGKSLKTDFLQNFREYAKSGFHRLCYQLSSVIGSLGPSVVFGYRDILLTSGIFLACETQSVKLQQVLCVITAQISLIFSNQENATFDLVSVAIVLCSFLSWTSSLP</sequence>
<dbReference type="GO" id="GO:0004965">
    <property type="term" value="F:G protein-coupled GABA receptor activity"/>
    <property type="evidence" value="ECO:0007669"/>
    <property type="project" value="InterPro"/>
</dbReference>
<dbReference type="PANTHER" id="PTHR10519">
    <property type="entry name" value="GABA-B RECEPTOR"/>
    <property type="match status" value="1"/>
</dbReference>
<organism evidence="6 7">
    <name type="scientific">Elysia crispata</name>
    <name type="common">lettuce slug</name>
    <dbReference type="NCBI Taxonomy" id="231223"/>
    <lineage>
        <taxon>Eukaryota</taxon>
        <taxon>Metazoa</taxon>
        <taxon>Spiralia</taxon>
        <taxon>Lophotrochozoa</taxon>
        <taxon>Mollusca</taxon>
        <taxon>Gastropoda</taxon>
        <taxon>Heterobranchia</taxon>
        <taxon>Euthyneura</taxon>
        <taxon>Panpulmonata</taxon>
        <taxon>Sacoglossa</taxon>
        <taxon>Placobranchoidea</taxon>
        <taxon>Plakobranchidae</taxon>
        <taxon>Elysia</taxon>
    </lineage>
</organism>
<protein>
    <submittedName>
        <fullName evidence="6">Uncharacterized protein</fullName>
    </submittedName>
</protein>
<proteinExistence type="predicted"/>
<keyword evidence="2" id="KW-0675">Receptor</keyword>
<evidence type="ECO:0000256" key="4">
    <source>
        <dbReference type="ARBA" id="ARBA00023224"/>
    </source>
</evidence>
<feature type="compositionally biased region" description="Basic and acidic residues" evidence="5">
    <location>
        <begin position="10"/>
        <end position="25"/>
    </location>
</feature>
<dbReference type="Gene3D" id="3.40.50.2300">
    <property type="match status" value="2"/>
</dbReference>
<keyword evidence="3" id="KW-0325">Glycoprotein</keyword>
<dbReference type="InterPro" id="IPR002455">
    <property type="entry name" value="GPCR3_GABA-B"/>
</dbReference>
<reference evidence="6" key="1">
    <citation type="journal article" date="2023" name="G3 (Bethesda)">
        <title>A reference genome for the long-term kleptoplast-retaining sea slug Elysia crispata morphotype clarki.</title>
        <authorList>
            <person name="Eastman K.E."/>
            <person name="Pendleton A.L."/>
            <person name="Shaikh M.A."/>
            <person name="Suttiyut T."/>
            <person name="Ogas R."/>
            <person name="Tomko P."/>
            <person name="Gavelis G."/>
            <person name="Widhalm J.R."/>
            <person name="Wisecaver J.H."/>
        </authorList>
    </citation>
    <scope>NUCLEOTIDE SEQUENCE</scope>
    <source>
        <strain evidence="6">ECLA1</strain>
    </source>
</reference>
<evidence type="ECO:0000256" key="2">
    <source>
        <dbReference type="ARBA" id="ARBA00023170"/>
    </source>
</evidence>
<evidence type="ECO:0000313" key="6">
    <source>
        <dbReference type="EMBL" id="KAK3788576.1"/>
    </source>
</evidence>
<feature type="region of interest" description="Disordered" evidence="5">
    <location>
        <begin position="1"/>
        <end position="25"/>
    </location>
</feature>
<evidence type="ECO:0000313" key="7">
    <source>
        <dbReference type="Proteomes" id="UP001283361"/>
    </source>
</evidence>
<evidence type="ECO:0000256" key="5">
    <source>
        <dbReference type="SAM" id="MobiDB-lite"/>
    </source>
</evidence>
<dbReference type="PANTHER" id="PTHR10519:SF20">
    <property type="entry name" value="G-PROTEIN COUPLED RECEPTOR 156-RELATED"/>
    <property type="match status" value="1"/>
</dbReference>
<dbReference type="EMBL" id="JAWDGP010001753">
    <property type="protein sequence ID" value="KAK3788576.1"/>
    <property type="molecule type" value="Genomic_DNA"/>
</dbReference>
<dbReference type="GO" id="GO:0007214">
    <property type="term" value="P:gamma-aminobutyric acid signaling pathway"/>
    <property type="evidence" value="ECO:0007669"/>
    <property type="project" value="TreeGrafter"/>
</dbReference>
<name>A0AAE1AK23_9GAST</name>
<evidence type="ECO:0000256" key="1">
    <source>
        <dbReference type="ARBA" id="ARBA00023040"/>
    </source>
</evidence>
<gene>
    <name evidence="6" type="ORF">RRG08_031232</name>
</gene>
<keyword evidence="7" id="KW-1185">Reference proteome</keyword>